<accession>A0ACC5A1W8</accession>
<evidence type="ECO:0000313" key="2">
    <source>
        <dbReference type="Proteomes" id="UP000074866"/>
    </source>
</evidence>
<comment type="caution">
    <text evidence="1">The sequence shown here is derived from an EMBL/GenBank/DDBJ whole genome shotgun (WGS) entry which is preliminary data.</text>
</comment>
<dbReference type="Proteomes" id="UP000074866">
    <property type="component" value="Unassembled WGS sequence"/>
</dbReference>
<dbReference type="EMBL" id="LDRX01000003">
    <property type="protein sequence ID" value="KTS85281.1"/>
    <property type="molecule type" value="Genomic_DNA"/>
</dbReference>
<protein>
    <submittedName>
        <fullName evidence="1">Chemotaxis protein</fullName>
    </submittedName>
</protein>
<name>A0ACC5A1W8_9BACL</name>
<gene>
    <name evidence="1" type="ORF">NS115_00580</name>
</gene>
<proteinExistence type="predicted"/>
<organism evidence="1 2">
    <name type="scientific">Paenibacillus jamilae</name>
    <dbReference type="NCBI Taxonomy" id="114136"/>
    <lineage>
        <taxon>Bacteria</taxon>
        <taxon>Bacillati</taxon>
        <taxon>Bacillota</taxon>
        <taxon>Bacilli</taxon>
        <taxon>Bacillales</taxon>
        <taxon>Paenibacillaceae</taxon>
        <taxon>Paenibacillus</taxon>
    </lineage>
</organism>
<keyword evidence="2" id="KW-1185">Reference proteome</keyword>
<sequence>MNQVEAVLTAMPYIREAARQDVLISVMDREKFLFFQSGKSLVYDFKAGDPLPDVHKNFKMLVGGEKTRVRYDAEVFGFAADSYFHPIKNEQNEIEAVMCITYSTDNQDQLKKLMSQAEDVTSKLVEGIQHVAAHSEELSATAEDILSNTKKAVEDSGNVTEVAGYIKEISEQTNLLGLNAAIEAARVGEAGAGFGVVAAEIRKMSTGTKEATGRIEQSLQAVRQSVYNMEQEITQITVSSQEQAKLVSEFMNIIDQLNETNQGLRGLIEKITNDIDAK</sequence>
<evidence type="ECO:0000313" key="1">
    <source>
        <dbReference type="EMBL" id="KTS85281.1"/>
    </source>
</evidence>
<reference evidence="1 2" key="1">
    <citation type="journal article" date="2016" name="Front. Microbiol.">
        <title>Genomic Resource of Rice Seed Associated Bacteria.</title>
        <authorList>
            <person name="Midha S."/>
            <person name="Bansal K."/>
            <person name="Sharma S."/>
            <person name="Kumar N."/>
            <person name="Patil P.P."/>
            <person name="Chaudhry V."/>
            <person name="Patil P.B."/>
        </authorList>
    </citation>
    <scope>NUCLEOTIDE SEQUENCE [LARGE SCALE GENOMIC DNA]</scope>
    <source>
        <strain evidence="1 2">NS115</strain>
    </source>
</reference>